<keyword evidence="2" id="KW-1185">Reference proteome</keyword>
<dbReference type="AlphaFoldDB" id="R7ZRZ9"/>
<gene>
    <name evidence="1" type="ORF">ADIS_2636</name>
</gene>
<dbReference type="RefSeq" id="WP_010854772.1">
    <property type="nucleotide sequence ID" value="NZ_AQHR01000071.1"/>
</dbReference>
<accession>R7ZRZ9</accession>
<organism evidence="1 2">
    <name type="scientific">Lunatimonas lonarensis</name>
    <dbReference type="NCBI Taxonomy" id="1232681"/>
    <lineage>
        <taxon>Bacteria</taxon>
        <taxon>Pseudomonadati</taxon>
        <taxon>Bacteroidota</taxon>
        <taxon>Cytophagia</taxon>
        <taxon>Cytophagales</taxon>
        <taxon>Cyclobacteriaceae</taxon>
    </lineage>
</organism>
<comment type="caution">
    <text evidence="1">The sequence shown here is derived from an EMBL/GenBank/DDBJ whole genome shotgun (WGS) entry which is preliminary data.</text>
</comment>
<dbReference type="Proteomes" id="UP000013909">
    <property type="component" value="Unassembled WGS sequence"/>
</dbReference>
<evidence type="ECO:0000313" key="1">
    <source>
        <dbReference type="EMBL" id="EON76890.1"/>
    </source>
</evidence>
<reference evidence="1 2" key="1">
    <citation type="submission" date="2013-02" db="EMBL/GenBank/DDBJ databases">
        <title>A novel strain isolated from Lonar lake, Maharashtra, India.</title>
        <authorList>
            <person name="Singh A."/>
        </authorList>
    </citation>
    <scope>NUCLEOTIDE SEQUENCE [LARGE SCALE GENOMIC DNA]</scope>
    <source>
        <strain evidence="1 2">AK24</strain>
    </source>
</reference>
<proteinExistence type="predicted"/>
<protein>
    <submittedName>
        <fullName evidence="1">Uncharacterized protein</fullName>
    </submittedName>
</protein>
<name>R7ZRZ9_9BACT</name>
<evidence type="ECO:0000313" key="2">
    <source>
        <dbReference type="Proteomes" id="UP000013909"/>
    </source>
</evidence>
<sequence>MGKFIDAKHEGICIQTKTKIKKGDHVFYFPGRGMFHESSSVYQEHLKNGSFPSQIDEEKTEGRSNTDDFLVIEALEGLRDQ</sequence>
<dbReference type="OrthoDB" id="840380at2"/>
<dbReference type="EMBL" id="AQHR01000071">
    <property type="protein sequence ID" value="EON76890.1"/>
    <property type="molecule type" value="Genomic_DNA"/>
</dbReference>